<accession>A0AAV3SGP9</accession>
<reference evidence="1" key="1">
    <citation type="journal article" date="2014" name="Int. J. Syst. Evol. Microbiol.">
        <title>Complete genome sequence of Corynebacterium casei LMG S-19264T (=DSM 44701T), isolated from a smear-ripened cheese.</title>
        <authorList>
            <consortium name="US DOE Joint Genome Institute (JGI-PGF)"/>
            <person name="Walter F."/>
            <person name="Albersmeier A."/>
            <person name="Kalinowski J."/>
            <person name="Ruckert C."/>
        </authorList>
    </citation>
    <scope>NUCLEOTIDE SEQUENCE</scope>
    <source>
        <strain evidence="1">JCM 12289</strain>
    </source>
</reference>
<proteinExistence type="predicted"/>
<evidence type="ECO:0000313" key="1">
    <source>
        <dbReference type="EMBL" id="GAA0460741.1"/>
    </source>
</evidence>
<name>A0AAV3SGP9_HALDO</name>
<evidence type="ECO:0000313" key="2">
    <source>
        <dbReference type="Proteomes" id="UP001500962"/>
    </source>
</evidence>
<comment type="caution">
    <text evidence="1">The sequence shown here is derived from an EMBL/GenBank/DDBJ whole genome shotgun (WGS) entry which is preliminary data.</text>
</comment>
<dbReference type="AlphaFoldDB" id="A0AAV3SGP9"/>
<protein>
    <recommendedName>
        <fullName evidence="3">Transposase InsH N-terminal domain-containing protein</fullName>
    </recommendedName>
</protein>
<gene>
    <name evidence="1" type="ORF">GCM10008985_16520</name>
</gene>
<evidence type="ECO:0008006" key="3">
    <source>
        <dbReference type="Google" id="ProtNLM"/>
    </source>
</evidence>
<dbReference type="Proteomes" id="UP001500962">
    <property type="component" value="Unassembled WGS sequence"/>
</dbReference>
<reference evidence="1" key="2">
    <citation type="submission" date="2023-12" db="EMBL/GenBank/DDBJ databases">
        <authorList>
            <person name="Sun Q."/>
            <person name="Inoue M."/>
        </authorList>
    </citation>
    <scope>NUCLEOTIDE SEQUENCE</scope>
    <source>
        <strain evidence="1">JCM 12289</strain>
    </source>
</reference>
<dbReference type="EMBL" id="BAAADN010000025">
    <property type="protein sequence ID" value="GAA0460741.1"/>
    <property type="molecule type" value="Genomic_DNA"/>
</dbReference>
<organism evidence="1 2">
    <name type="scientific">Halococcus dombrowskii</name>
    <dbReference type="NCBI Taxonomy" id="179637"/>
    <lineage>
        <taxon>Archaea</taxon>
        <taxon>Methanobacteriati</taxon>
        <taxon>Methanobacteriota</taxon>
        <taxon>Stenosarchaea group</taxon>
        <taxon>Halobacteria</taxon>
        <taxon>Halobacteriales</taxon>
        <taxon>Halococcaceae</taxon>
        <taxon>Halococcus</taxon>
    </lineage>
</organism>
<sequence>MAALAEQADDLCHIHDHATRVIKHLDIPTDTFSDYEQSGDADFPIKGIVKLFLYKELNAFSQAETARRLRGVASVYTRFNLPRPITQASISHNWRNRLVASENRSEPSGQSLKRSRS</sequence>